<dbReference type="SUPFAM" id="SSF55797">
    <property type="entry name" value="PR-1-like"/>
    <property type="match status" value="2"/>
</dbReference>
<sequence length="327" mass="36912">MNKFGKEALDVHNKYRVLHQVPELKWSRKLEKDAETWANQLAKEGRLKHEDTDDGENVYAVMGKDDVTGAEVVDRWYSEVEKYDFNKPGFKSGIGHFTQVVWKETKELGIAKAKGDDGKIFVVARYHPAGNYMNQFQDNVKPKATEQNGDVTKPKETKNITSDSEKRDCKATSSPKEEFPKQSLDAHNKFRSMHGVPPLSWADDLAKDAQAWAEKLANARTLQHASKSERNDAGENIAMFTGSFDTAGEKATDMWYGEYKDYDFSRGGWQKGTGHFTQVVWKSTKELGIGRAKTADGKLTFVVGRYRPAGNIINYMADNVFDLSHKA</sequence>
<evidence type="ECO:0000313" key="4">
    <source>
        <dbReference type="Proteomes" id="UP001159405"/>
    </source>
</evidence>
<dbReference type="InterPro" id="IPR018244">
    <property type="entry name" value="Allrgn_V5/Tpx1_CS"/>
</dbReference>
<dbReference type="EMBL" id="CALNXK010000030">
    <property type="protein sequence ID" value="CAH3116900.1"/>
    <property type="molecule type" value="Genomic_DNA"/>
</dbReference>
<feature type="compositionally biased region" description="Basic and acidic residues" evidence="1">
    <location>
        <begin position="152"/>
        <end position="181"/>
    </location>
</feature>
<comment type="caution">
    <text evidence="3">The sequence shown here is derived from an EMBL/GenBank/DDBJ whole genome shotgun (WGS) entry which is preliminary data.</text>
</comment>
<proteinExistence type="predicted"/>
<evidence type="ECO:0000313" key="3">
    <source>
        <dbReference type="EMBL" id="CAH3116900.1"/>
    </source>
</evidence>
<dbReference type="InterPro" id="IPR034113">
    <property type="entry name" value="SCP_GAPR1-like"/>
</dbReference>
<dbReference type="PRINTS" id="PR00837">
    <property type="entry name" value="V5TPXLIKE"/>
</dbReference>
<name>A0ABN8NNX3_9CNID</name>
<dbReference type="InterPro" id="IPR014044">
    <property type="entry name" value="CAP_dom"/>
</dbReference>
<dbReference type="Proteomes" id="UP001159405">
    <property type="component" value="Unassembled WGS sequence"/>
</dbReference>
<evidence type="ECO:0000256" key="1">
    <source>
        <dbReference type="SAM" id="MobiDB-lite"/>
    </source>
</evidence>
<dbReference type="SMART" id="SM00198">
    <property type="entry name" value="SCP"/>
    <property type="match status" value="2"/>
</dbReference>
<feature type="domain" description="SCP" evidence="2">
    <location>
        <begin position="178"/>
        <end position="314"/>
    </location>
</feature>
<dbReference type="PRINTS" id="PR00838">
    <property type="entry name" value="V5ALLERGEN"/>
</dbReference>
<accession>A0ABN8NNX3</accession>
<gene>
    <name evidence="3" type="ORF">PLOB_00025544</name>
</gene>
<dbReference type="InterPro" id="IPR001283">
    <property type="entry name" value="CRISP-related"/>
</dbReference>
<dbReference type="Gene3D" id="3.40.33.10">
    <property type="entry name" value="CAP"/>
    <property type="match status" value="2"/>
</dbReference>
<dbReference type="InterPro" id="IPR035940">
    <property type="entry name" value="CAP_sf"/>
</dbReference>
<dbReference type="PROSITE" id="PS01009">
    <property type="entry name" value="CRISP_1"/>
    <property type="match status" value="2"/>
</dbReference>
<feature type="region of interest" description="Disordered" evidence="1">
    <location>
        <begin position="144"/>
        <end position="181"/>
    </location>
</feature>
<feature type="domain" description="SCP" evidence="2">
    <location>
        <begin position="3"/>
        <end position="134"/>
    </location>
</feature>
<dbReference type="CDD" id="cd05382">
    <property type="entry name" value="CAP_GAPR1-like"/>
    <property type="match status" value="2"/>
</dbReference>
<organism evidence="3 4">
    <name type="scientific">Porites lobata</name>
    <dbReference type="NCBI Taxonomy" id="104759"/>
    <lineage>
        <taxon>Eukaryota</taxon>
        <taxon>Metazoa</taxon>
        <taxon>Cnidaria</taxon>
        <taxon>Anthozoa</taxon>
        <taxon>Hexacorallia</taxon>
        <taxon>Scleractinia</taxon>
        <taxon>Fungiina</taxon>
        <taxon>Poritidae</taxon>
        <taxon>Porites</taxon>
    </lineage>
</organism>
<reference evidence="3 4" key="1">
    <citation type="submission" date="2022-05" db="EMBL/GenBank/DDBJ databases">
        <authorList>
            <consortium name="Genoscope - CEA"/>
            <person name="William W."/>
        </authorList>
    </citation>
    <scope>NUCLEOTIDE SEQUENCE [LARGE SCALE GENOMIC DNA]</scope>
</reference>
<evidence type="ECO:0000259" key="2">
    <source>
        <dbReference type="SMART" id="SM00198"/>
    </source>
</evidence>
<dbReference type="PANTHER" id="PTHR10334">
    <property type="entry name" value="CYSTEINE-RICH SECRETORY PROTEIN-RELATED"/>
    <property type="match status" value="1"/>
</dbReference>
<keyword evidence="4" id="KW-1185">Reference proteome</keyword>
<protein>
    <recommendedName>
        <fullName evidence="2">SCP domain-containing protein</fullName>
    </recommendedName>
</protein>
<dbReference type="InterPro" id="IPR002413">
    <property type="entry name" value="V5_allergen-like"/>
</dbReference>
<dbReference type="Pfam" id="PF00188">
    <property type="entry name" value="CAP"/>
    <property type="match status" value="2"/>
</dbReference>